<gene>
    <name evidence="6" type="ORF">C474_00510</name>
</gene>
<dbReference type="PANTHER" id="PTHR34236">
    <property type="entry name" value="DIMETHYL SULFOXIDE REDUCTASE TRANSCRIPTIONAL ACTIVATOR"/>
    <property type="match status" value="1"/>
</dbReference>
<evidence type="ECO:0000313" key="6">
    <source>
        <dbReference type="EMBL" id="ELZ35108.1"/>
    </source>
</evidence>
<organism evidence="6 7">
    <name type="scientific">Halogeometricum pallidum JCM 14848</name>
    <dbReference type="NCBI Taxonomy" id="1227487"/>
    <lineage>
        <taxon>Archaea</taxon>
        <taxon>Methanobacteriati</taxon>
        <taxon>Methanobacteriota</taxon>
        <taxon>Stenosarchaea group</taxon>
        <taxon>Halobacteria</taxon>
        <taxon>Halobacteriales</taxon>
        <taxon>Haloferacaceae</taxon>
        <taxon>Halogeometricum</taxon>
    </lineage>
</organism>
<accession>M0DJX1</accession>
<evidence type="ECO:0000313" key="7">
    <source>
        <dbReference type="Proteomes" id="UP000011513"/>
    </source>
</evidence>
<dbReference type="AlphaFoldDB" id="M0DJX1"/>
<keyword evidence="7" id="KW-1185">Reference proteome</keyword>
<dbReference type="PANTHER" id="PTHR34236:SF1">
    <property type="entry name" value="DIMETHYL SULFOXIDE REDUCTASE TRANSCRIPTIONAL ACTIVATOR"/>
    <property type="match status" value="1"/>
</dbReference>
<evidence type="ECO:0000259" key="4">
    <source>
        <dbReference type="Pfam" id="PF04967"/>
    </source>
</evidence>
<name>M0DJX1_HALPD</name>
<evidence type="ECO:0000256" key="2">
    <source>
        <dbReference type="ARBA" id="ARBA00023163"/>
    </source>
</evidence>
<feature type="domain" description="HVO-0513-like N-terminal" evidence="5">
    <location>
        <begin position="16"/>
        <end position="145"/>
    </location>
</feature>
<feature type="compositionally biased region" description="Basic and acidic residues" evidence="3">
    <location>
        <begin position="223"/>
        <end position="233"/>
    </location>
</feature>
<keyword evidence="2" id="KW-0804">Transcription</keyword>
<keyword evidence="1" id="KW-0805">Transcription regulation</keyword>
<dbReference type="Pfam" id="PF04967">
    <property type="entry name" value="HTH_10"/>
    <property type="match status" value="1"/>
</dbReference>
<reference evidence="6 7" key="1">
    <citation type="journal article" date="2014" name="PLoS Genet.">
        <title>Phylogenetically driven sequencing of extremely halophilic archaea reveals strategies for static and dynamic osmo-response.</title>
        <authorList>
            <person name="Becker E.A."/>
            <person name="Seitzer P.M."/>
            <person name="Tritt A."/>
            <person name="Larsen D."/>
            <person name="Krusor M."/>
            <person name="Yao A.I."/>
            <person name="Wu D."/>
            <person name="Madern D."/>
            <person name="Eisen J.A."/>
            <person name="Darling A.E."/>
            <person name="Facciotti M.T."/>
        </authorList>
    </citation>
    <scope>NUCLEOTIDE SEQUENCE [LARGE SCALE GENOMIC DNA]</scope>
    <source>
        <strain evidence="6 7">JCM 14848</strain>
    </source>
</reference>
<dbReference type="InParanoid" id="M0DJX1"/>
<dbReference type="InterPro" id="IPR007050">
    <property type="entry name" value="HTH_bacterioopsin"/>
</dbReference>
<sequence>MKRVAFEVTYPSEALHPLHRRLTRTTVASRMELLAWGPTDDVTTLSWFDAGPETVRELLAAVETASATDLVEADDGTYAFVRQTDYEFDDDLMAVVSASRAVFLPPVTFRGDGTATFEAVGEHGALSEFYGALGELTEVRIERVHDFRRGASPPTLTDRRREAVSAAAAVGYYDVPRTGTVADVAAELDCATSTAGELLRRAESTLVAEFVSRRGRGAATPRGPDRGSEDVRN</sequence>
<evidence type="ECO:0000259" key="5">
    <source>
        <dbReference type="Pfam" id="PF24278"/>
    </source>
</evidence>
<dbReference type="EMBL" id="AOIV01000002">
    <property type="protein sequence ID" value="ELZ35108.1"/>
    <property type="molecule type" value="Genomic_DNA"/>
</dbReference>
<protein>
    <submittedName>
        <fullName evidence="6">DNA binding protein</fullName>
    </submittedName>
</protein>
<evidence type="ECO:0000256" key="1">
    <source>
        <dbReference type="ARBA" id="ARBA00023015"/>
    </source>
</evidence>
<feature type="domain" description="HTH bat-type" evidence="4">
    <location>
        <begin position="156"/>
        <end position="207"/>
    </location>
</feature>
<dbReference type="Pfam" id="PF24278">
    <property type="entry name" value="HVO_0513_N"/>
    <property type="match status" value="1"/>
</dbReference>
<dbReference type="RefSeq" id="WP_008382891.1">
    <property type="nucleotide sequence ID" value="NZ_AOIV01000002.1"/>
</dbReference>
<comment type="caution">
    <text evidence="6">The sequence shown here is derived from an EMBL/GenBank/DDBJ whole genome shotgun (WGS) entry which is preliminary data.</text>
</comment>
<dbReference type="Proteomes" id="UP000011513">
    <property type="component" value="Unassembled WGS sequence"/>
</dbReference>
<proteinExistence type="predicted"/>
<evidence type="ECO:0000256" key="3">
    <source>
        <dbReference type="SAM" id="MobiDB-lite"/>
    </source>
</evidence>
<dbReference type="OrthoDB" id="27447at2157"/>
<dbReference type="eggNOG" id="arCOG02274">
    <property type="taxonomic scope" value="Archaea"/>
</dbReference>
<dbReference type="PATRIC" id="fig|1227487.5.peg.111"/>
<dbReference type="InterPro" id="IPR056493">
    <property type="entry name" value="HVO_0513_N"/>
</dbReference>
<feature type="region of interest" description="Disordered" evidence="3">
    <location>
        <begin position="213"/>
        <end position="233"/>
    </location>
</feature>